<name>A0A9W8MZR6_9AGAR</name>
<evidence type="ECO:0000256" key="1">
    <source>
        <dbReference type="RuleBase" id="RU367073"/>
    </source>
</evidence>
<feature type="region of interest" description="Disordered" evidence="2">
    <location>
        <begin position="281"/>
        <end position="348"/>
    </location>
</feature>
<keyword evidence="5" id="KW-1185">Reference proteome</keyword>
<comment type="subcellular location">
    <subcellularLocation>
        <location evidence="1">Endoplasmic reticulum membrane</location>
        <topology evidence="1">Multi-pass membrane protein</topology>
    </subcellularLocation>
</comment>
<dbReference type="Pfam" id="PF10058">
    <property type="entry name" value="Zn_ribbon_10"/>
    <property type="match status" value="1"/>
</dbReference>
<keyword evidence="1" id="KW-0812">Transmembrane</keyword>
<dbReference type="Proteomes" id="UP001148786">
    <property type="component" value="Unassembled WGS sequence"/>
</dbReference>
<dbReference type="AlphaFoldDB" id="A0A9W8MZR6"/>
<feature type="transmembrane region" description="Helical" evidence="1">
    <location>
        <begin position="85"/>
        <end position="105"/>
    </location>
</feature>
<dbReference type="InterPro" id="IPR040115">
    <property type="entry name" value="Lnp"/>
</dbReference>
<gene>
    <name evidence="4" type="ORF">NLJ89_g1599</name>
</gene>
<keyword evidence="1" id="KW-0479">Metal-binding</keyword>
<sequence length="348" mass="38604">MSFIRRIFSQTKEEDYETVLSNLASDIQKRQVHLSEIRLRERRSTLLVTLYTLAAWAAYVSIWYLDALPSFQRGGYIRNANVERAVKGFPVIIGPIVVLFIRRVVQIWYKRKGDAEERSLKDLMKIRRDKVEEIKKKTNYYSTRDLLQRYDEAPSATPGRPRVPGGPGQPSPSTPQRPASVPSNGNPLLQTPGPSAALQAHLSPVTPNYPIAPPRKQWYDKLADAILGDDDSSVASPSSRYALICERCFNHNGLVKESMWEDAQYVCPKCGHFNASARLKRERARQSASPPASAVSSPSNGSSLLPQNREPSPSSPSRGSDGPLANDVADLPTVDSADTMMEVDPTSP</sequence>
<comment type="domain">
    <text evidence="1">The C4-type zinc finger motif is necessary both for its ER three-way tubular junction localization and formation.</text>
</comment>
<feature type="compositionally biased region" description="Low complexity" evidence="2">
    <location>
        <begin position="287"/>
        <end position="303"/>
    </location>
</feature>
<dbReference type="GO" id="GO:0008270">
    <property type="term" value="F:zinc ion binding"/>
    <property type="evidence" value="ECO:0007669"/>
    <property type="project" value="UniProtKB-KW"/>
</dbReference>
<reference evidence="4" key="1">
    <citation type="submission" date="2022-07" db="EMBL/GenBank/DDBJ databases">
        <title>Genome Sequence of Agrocybe chaxingu.</title>
        <authorList>
            <person name="Buettner E."/>
        </authorList>
    </citation>
    <scope>NUCLEOTIDE SEQUENCE</scope>
    <source>
        <strain evidence="4">MP-N11</strain>
    </source>
</reference>
<feature type="domain" description="Lunapark zinc ribbon" evidence="3">
    <location>
        <begin position="218"/>
        <end position="274"/>
    </location>
</feature>
<organism evidence="4 5">
    <name type="scientific">Agrocybe chaxingu</name>
    <dbReference type="NCBI Taxonomy" id="84603"/>
    <lineage>
        <taxon>Eukaryota</taxon>
        <taxon>Fungi</taxon>
        <taxon>Dikarya</taxon>
        <taxon>Basidiomycota</taxon>
        <taxon>Agaricomycotina</taxon>
        <taxon>Agaricomycetes</taxon>
        <taxon>Agaricomycetidae</taxon>
        <taxon>Agaricales</taxon>
        <taxon>Agaricineae</taxon>
        <taxon>Strophariaceae</taxon>
        <taxon>Agrocybe</taxon>
    </lineage>
</organism>
<evidence type="ECO:0000313" key="4">
    <source>
        <dbReference type="EMBL" id="KAJ3515675.1"/>
    </source>
</evidence>
<evidence type="ECO:0000313" key="5">
    <source>
        <dbReference type="Proteomes" id="UP001148786"/>
    </source>
</evidence>
<dbReference type="PANTHER" id="PTHR22166">
    <property type="entry name" value="ENDOPLASMIC RETICULUM JUNCTION FORMATION PROTEIN LUNAPARK"/>
    <property type="match status" value="1"/>
</dbReference>
<comment type="function">
    <text evidence="1">Plays a role in determining ER morphology.</text>
</comment>
<keyword evidence="1" id="KW-0862">Zinc</keyword>
<keyword evidence="1" id="KW-1133">Transmembrane helix</keyword>
<dbReference type="OrthoDB" id="1725934at2759"/>
<comment type="similarity">
    <text evidence="1">Belongs to the lunapark family.</text>
</comment>
<evidence type="ECO:0000256" key="2">
    <source>
        <dbReference type="SAM" id="MobiDB-lite"/>
    </source>
</evidence>
<protein>
    <recommendedName>
        <fullName evidence="1">Endoplasmic reticulum junction formation protein lunapark</fullName>
    </recommendedName>
</protein>
<keyword evidence="1" id="KW-0472">Membrane</keyword>
<keyword evidence="1" id="KW-0863">Zinc-finger</keyword>
<dbReference type="PANTHER" id="PTHR22166:SF12">
    <property type="entry name" value="ENDOPLASMIC RETICULUM JUNCTION FORMATION PROTEIN LUNAPARK"/>
    <property type="match status" value="1"/>
</dbReference>
<feature type="compositionally biased region" description="Polar residues" evidence="2">
    <location>
        <begin position="181"/>
        <end position="193"/>
    </location>
</feature>
<proteinExistence type="inferred from homology"/>
<feature type="region of interest" description="Disordered" evidence="2">
    <location>
        <begin position="151"/>
        <end position="195"/>
    </location>
</feature>
<dbReference type="GO" id="GO:1903373">
    <property type="term" value="P:positive regulation of endoplasmic reticulum tubular network organization"/>
    <property type="evidence" value="ECO:0007669"/>
    <property type="project" value="UniProtKB-UniRule"/>
</dbReference>
<dbReference type="GO" id="GO:0071788">
    <property type="term" value="P:endoplasmic reticulum tubular network maintenance"/>
    <property type="evidence" value="ECO:0007669"/>
    <property type="project" value="UniProtKB-UniRule"/>
</dbReference>
<evidence type="ECO:0000259" key="3">
    <source>
        <dbReference type="Pfam" id="PF10058"/>
    </source>
</evidence>
<comment type="caution">
    <text evidence="4">The sequence shown here is derived from an EMBL/GenBank/DDBJ whole genome shotgun (WGS) entry which is preliminary data.</text>
</comment>
<dbReference type="EMBL" id="JANKHO010000085">
    <property type="protein sequence ID" value="KAJ3515675.1"/>
    <property type="molecule type" value="Genomic_DNA"/>
</dbReference>
<accession>A0A9W8MZR6</accession>
<keyword evidence="1" id="KW-0256">Endoplasmic reticulum</keyword>
<feature type="transmembrane region" description="Helical" evidence="1">
    <location>
        <begin position="45"/>
        <end position="65"/>
    </location>
</feature>
<dbReference type="GO" id="GO:0098826">
    <property type="term" value="C:endoplasmic reticulum tubular network membrane"/>
    <property type="evidence" value="ECO:0007669"/>
    <property type="project" value="UniProtKB-UniRule"/>
</dbReference>
<dbReference type="InterPro" id="IPR019273">
    <property type="entry name" value="Lunapark_Znf"/>
</dbReference>